<proteinExistence type="predicted"/>
<dbReference type="InParanoid" id="A0A1Z5JBZ3"/>
<accession>A0A1Z5JBZ3</accession>
<organism evidence="2 3">
    <name type="scientific">Fistulifera solaris</name>
    <name type="common">Oleaginous diatom</name>
    <dbReference type="NCBI Taxonomy" id="1519565"/>
    <lineage>
        <taxon>Eukaryota</taxon>
        <taxon>Sar</taxon>
        <taxon>Stramenopiles</taxon>
        <taxon>Ochrophyta</taxon>
        <taxon>Bacillariophyta</taxon>
        <taxon>Bacillariophyceae</taxon>
        <taxon>Bacillariophycidae</taxon>
        <taxon>Naviculales</taxon>
        <taxon>Naviculaceae</taxon>
        <taxon>Fistulifera</taxon>
    </lineage>
</organism>
<gene>
    <name evidence="2" type="ORF">FisN_22Lh198</name>
</gene>
<dbReference type="Proteomes" id="UP000198406">
    <property type="component" value="Unassembled WGS sequence"/>
</dbReference>
<sequence length="432" mass="49393">MYSATSDLPLSTMVLRSTHTTTPCEPALARHWQMAVDNPSCITHEILCTMLRHHPPLHVVQSLLSLNRTLAVCPPNEMTPALHVGLQSNCELAIIACLIDAWPEALLRKAPCGRNQVRMDPLMYAKLYRRQDSRLIELLSTNNGSGCKRSATITSNELCQPRYSTLTNDSSEATKIDTEKSISPKVHFVNHASSSAIPTLAVRRFTSCSCDDGNNAGETPGGGNDEESRLGEKPIYSPLIEPTYTGDRMDQINYQQIHVAMSYEQEMAELQATCRCVLRDHQRLVEQVETYQTQNEEGNETWRSELLSTIAIQVNRQLFQQSKALEKIAECFEHDLFSSLKDARVQLERMNSRMSQTELMMFYMQQHMEERFRGYHIHARKRSKKPNVQVDTADDSRSLLREDEYPDLSKKPYQLGHKRRFVKKVWFLLCRA</sequence>
<dbReference type="AlphaFoldDB" id="A0A1Z5JBZ3"/>
<keyword evidence="3" id="KW-1185">Reference proteome</keyword>
<evidence type="ECO:0000313" key="3">
    <source>
        <dbReference type="Proteomes" id="UP000198406"/>
    </source>
</evidence>
<dbReference type="EMBL" id="BDSP01000041">
    <property type="protein sequence ID" value="GAX11507.1"/>
    <property type="molecule type" value="Genomic_DNA"/>
</dbReference>
<evidence type="ECO:0000256" key="1">
    <source>
        <dbReference type="SAM" id="MobiDB-lite"/>
    </source>
</evidence>
<evidence type="ECO:0000313" key="2">
    <source>
        <dbReference type="EMBL" id="GAX11507.1"/>
    </source>
</evidence>
<comment type="caution">
    <text evidence="2">The sequence shown here is derived from an EMBL/GenBank/DDBJ whole genome shotgun (WGS) entry which is preliminary data.</text>
</comment>
<name>A0A1Z5JBZ3_FISSO</name>
<reference evidence="2 3" key="1">
    <citation type="journal article" date="2015" name="Plant Cell">
        <title>Oil accumulation by the oleaginous diatom Fistulifera solaris as revealed by the genome and transcriptome.</title>
        <authorList>
            <person name="Tanaka T."/>
            <person name="Maeda Y."/>
            <person name="Veluchamy A."/>
            <person name="Tanaka M."/>
            <person name="Abida H."/>
            <person name="Marechal E."/>
            <person name="Bowler C."/>
            <person name="Muto M."/>
            <person name="Sunaga Y."/>
            <person name="Tanaka M."/>
            <person name="Yoshino T."/>
            <person name="Taniguchi T."/>
            <person name="Fukuda Y."/>
            <person name="Nemoto M."/>
            <person name="Matsumoto M."/>
            <person name="Wong P.S."/>
            <person name="Aburatani S."/>
            <person name="Fujibuchi W."/>
        </authorList>
    </citation>
    <scope>NUCLEOTIDE SEQUENCE [LARGE SCALE GENOMIC DNA]</scope>
    <source>
        <strain evidence="2 3">JPCC DA0580</strain>
    </source>
</reference>
<protein>
    <submittedName>
        <fullName evidence="2">Uncharacterized protein</fullName>
    </submittedName>
</protein>
<feature type="region of interest" description="Disordered" evidence="1">
    <location>
        <begin position="212"/>
        <end position="234"/>
    </location>
</feature>